<comment type="caution">
    <text evidence="1">The sequence shown here is derived from an EMBL/GenBank/DDBJ whole genome shotgun (WGS) entry which is preliminary data.</text>
</comment>
<protein>
    <recommendedName>
        <fullName evidence="3">Ankyrin repeat domain-containing protein</fullName>
    </recommendedName>
</protein>
<accession>A0AA88KII3</accession>
<dbReference type="GeneID" id="68104076"/>
<dbReference type="InterPro" id="IPR002110">
    <property type="entry name" value="Ankyrin_rpt"/>
</dbReference>
<organism evidence="1 2">
    <name type="scientific">Naegleria lovaniensis</name>
    <name type="common">Amoeba</name>
    <dbReference type="NCBI Taxonomy" id="51637"/>
    <lineage>
        <taxon>Eukaryota</taxon>
        <taxon>Discoba</taxon>
        <taxon>Heterolobosea</taxon>
        <taxon>Tetramitia</taxon>
        <taxon>Eutetramitia</taxon>
        <taxon>Vahlkampfiidae</taxon>
        <taxon>Naegleria</taxon>
    </lineage>
</organism>
<dbReference type="EMBL" id="PYSW02000049">
    <property type="protein sequence ID" value="KAG2373957.1"/>
    <property type="molecule type" value="Genomic_DNA"/>
</dbReference>
<name>A0AA88KII3_NAELO</name>
<sequence length="776" mass="89515">MARTRGGSRVGMMQRRPRIYEHPNNFQKFNGWIERNDQSKHTDLLSHYAPYSHCSKLARLWILKDINNKLINSEEQMKNQTSNSDTVTEWATEVALQKLRELPMDAKAYIICFISTNSWVTKSYNNFTSILEPKKQLVIDPWWMSYLKHRVICHDVKQVLENTIATRISREGLDLSDYITYGTNNKYYMILSLLGAHQELMTLGRIEQGFIPYSQVIVGSEEDTEGEISYAVTLQSDEDNENPPQDDSTVGEDELMVDILQSENHDELEKELVTLATDFGIGALAKPPLRKYQNQDQSNIANVLTIHRNAIDLYRNVYYQSYYGGALTKRYHRENQYIHTLTVPLTSQNVHFIEILFQNLKGLKNLTILSYYPRGVYTIFSQLLNQQCTLSNIENLKFVNLSRGYISGDMFEKLTTVCKRISNLQVEGFGTSRFVALKRPEHTFEMHTEPINASMLDRMMQTYEGIEPYQVDGSSLLRSIFIDDERSLLEKKSMIEVILKKHSLEHFNWAQNTDLYSNTIYLPLLQYALYLNNRYWKRSFGKQCTPDFAISCIEYGHDIMNNMLEVIPLLPSELAEQVINGFLKDRLMNGQFILTVEQFRELLLNILGNQMIGTFLPAFSTLRGFVKDVDKLFKNFEVTKFGTTRQLNLFHYLLFVQAPTFIIDYLIDYLSPEDLLEITSVPVLLLAIPSLSISDIGIVKMIKKQPLILNQKAKGTNLTALHLACSDCRRWSLIPLLVNECNEDVHSKDANGNTPYDYAKSQCDGFERVIPACLKQ</sequence>
<dbReference type="Proteomes" id="UP000816034">
    <property type="component" value="Unassembled WGS sequence"/>
</dbReference>
<evidence type="ECO:0000313" key="2">
    <source>
        <dbReference type="Proteomes" id="UP000816034"/>
    </source>
</evidence>
<dbReference type="SUPFAM" id="SSF48403">
    <property type="entry name" value="Ankyrin repeat"/>
    <property type="match status" value="1"/>
</dbReference>
<evidence type="ECO:0008006" key="3">
    <source>
        <dbReference type="Google" id="ProtNLM"/>
    </source>
</evidence>
<dbReference type="RefSeq" id="XP_044543131.1">
    <property type="nucleotide sequence ID" value="XM_044687298.1"/>
</dbReference>
<proteinExistence type="predicted"/>
<reference evidence="1 2" key="1">
    <citation type="journal article" date="2018" name="BMC Genomics">
        <title>The genome of Naegleria lovaniensis, the basis for a comparative approach to unravel pathogenicity factors of the human pathogenic amoeba N. fowleri.</title>
        <authorList>
            <person name="Liechti N."/>
            <person name="Schurch N."/>
            <person name="Bruggmann R."/>
            <person name="Wittwer M."/>
        </authorList>
    </citation>
    <scope>NUCLEOTIDE SEQUENCE [LARGE SCALE GENOMIC DNA]</scope>
    <source>
        <strain evidence="1 2">ATCC 30569</strain>
    </source>
</reference>
<dbReference type="Gene3D" id="1.25.40.20">
    <property type="entry name" value="Ankyrin repeat-containing domain"/>
    <property type="match status" value="1"/>
</dbReference>
<dbReference type="AlphaFoldDB" id="A0AA88KII3"/>
<gene>
    <name evidence="1" type="ORF">C9374_011622</name>
</gene>
<dbReference type="Pfam" id="PF13857">
    <property type="entry name" value="Ank_5"/>
    <property type="match status" value="1"/>
</dbReference>
<dbReference type="InterPro" id="IPR036770">
    <property type="entry name" value="Ankyrin_rpt-contain_sf"/>
</dbReference>
<evidence type="ECO:0000313" key="1">
    <source>
        <dbReference type="EMBL" id="KAG2373957.1"/>
    </source>
</evidence>
<keyword evidence="2" id="KW-1185">Reference proteome</keyword>